<evidence type="ECO:0000313" key="1">
    <source>
        <dbReference type="EMBL" id="SPP96399.1"/>
    </source>
</evidence>
<dbReference type="AlphaFoldDB" id="A0A2U3Q515"/>
<proteinExistence type="predicted"/>
<accession>A0A2U3Q515</accession>
<protein>
    <submittedName>
        <fullName evidence="1">Uncharacterized protein</fullName>
    </submittedName>
</protein>
<sequence length="86" mass="9404">MADVLGANPRVSNGSFSTVWCEARPHPVYPSSLTVRQRAVLAAMGNKRTRKLDSLAAVEELRGKPTIRREMAQATSNRFGCRCEGA</sequence>
<organism evidence="1 2">
    <name type="scientific">Bradyrhizobium vignae</name>
    <dbReference type="NCBI Taxonomy" id="1549949"/>
    <lineage>
        <taxon>Bacteria</taxon>
        <taxon>Pseudomonadati</taxon>
        <taxon>Pseudomonadota</taxon>
        <taxon>Alphaproteobacteria</taxon>
        <taxon>Hyphomicrobiales</taxon>
        <taxon>Nitrobacteraceae</taxon>
        <taxon>Bradyrhizobium</taxon>
    </lineage>
</organism>
<evidence type="ECO:0000313" key="2">
    <source>
        <dbReference type="Proteomes" id="UP000246085"/>
    </source>
</evidence>
<name>A0A2U3Q515_9BRAD</name>
<reference evidence="1 2" key="1">
    <citation type="submission" date="2018-03" db="EMBL/GenBank/DDBJ databases">
        <authorList>
            <person name="Gully D."/>
        </authorList>
    </citation>
    <scope>NUCLEOTIDE SEQUENCE [LARGE SCALE GENOMIC DNA]</scope>
    <source>
        <strain evidence="1">ORS3257</strain>
    </source>
</reference>
<gene>
    <name evidence="1" type="ORF">BRAD3257_5453</name>
</gene>
<dbReference type="EMBL" id="LS398110">
    <property type="protein sequence ID" value="SPP96399.1"/>
    <property type="molecule type" value="Genomic_DNA"/>
</dbReference>
<dbReference type="KEGG" id="bvz:BRAD3257_5453"/>
<dbReference type="Proteomes" id="UP000246085">
    <property type="component" value="Chromosome BRAD3257"/>
</dbReference>